<dbReference type="RefSeq" id="WP_317975643.1">
    <property type="nucleotide sequence ID" value="NZ_BTFW01000001.1"/>
</dbReference>
<dbReference type="PANTHER" id="PTHR36985:SF1">
    <property type="entry name" value="TRANSLOCATION AND ASSEMBLY MODULE SUBUNIT TAMB"/>
    <property type="match status" value="1"/>
</dbReference>
<comment type="caution">
    <text evidence="7">The sequence shown here is derived from an EMBL/GenBank/DDBJ whole genome shotgun (WGS) entry which is preliminary data.</text>
</comment>
<keyword evidence="8" id="KW-1185">Reference proteome</keyword>
<evidence type="ECO:0000313" key="7">
    <source>
        <dbReference type="EMBL" id="GMM62022.1"/>
    </source>
</evidence>
<gene>
    <name evidence="7" type="ORF">NUTIK01_27990</name>
</gene>
<evidence type="ECO:0000256" key="5">
    <source>
        <dbReference type="SAM" id="Phobius"/>
    </source>
</evidence>
<comment type="subcellular location">
    <subcellularLocation>
        <location evidence="1">Membrane</location>
        <topology evidence="1">Single-pass membrane protein</topology>
    </subcellularLocation>
</comment>
<organism evidence="7 8">
    <name type="scientific">Novosphingobium pituita</name>
    <dbReference type="NCBI Taxonomy" id="3056842"/>
    <lineage>
        <taxon>Bacteria</taxon>
        <taxon>Pseudomonadati</taxon>
        <taxon>Pseudomonadota</taxon>
        <taxon>Alphaproteobacteria</taxon>
        <taxon>Sphingomonadales</taxon>
        <taxon>Sphingomonadaceae</taxon>
        <taxon>Novosphingobium</taxon>
    </lineage>
</organism>
<feature type="domain" description="Translocation and assembly module TamB C-terminal" evidence="6">
    <location>
        <begin position="1080"/>
        <end position="1421"/>
    </location>
</feature>
<keyword evidence="3 5" id="KW-1133">Transmembrane helix</keyword>
<dbReference type="Proteomes" id="UP001187221">
    <property type="component" value="Unassembled WGS sequence"/>
</dbReference>
<name>A0ABQ6PC63_9SPHN</name>
<feature type="transmembrane region" description="Helical" evidence="5">
    <location>
        <begin position="38"/>
        <end position="56"/>
    </location>
</feature>
<accession>A0ABQ6PC63</accession>
<dbReference type="InterPro" id="IPR007452">
    <property type="entry name" value="TamB_C"/>
</dbReference>
<dbReference type="PANTHER" id="PTHR36985">
    <property type="entry name" value="TRANSLOCATION AND ASSEMBLY MODULE SUBUNIT TAMB"/>
    <property type="match status" value="1"/>
</dbReference>
<evidence type="ECO:0000256" key="4">
    <source>
        <dbReference type="ARBA" id="ARBA00023136"/>
    </source>
</evidence>
<evidence type="ECO:0000256" key="1">
    <source>
        <dbReference type="ARBA" id="ARBA00004167"/>
    </source>
</evidence>
<evidence type="ECO:0000256" key="3">
    <source>
        <dbReference type="ARBA" id="ARBA00022989"/>
    </source>
</evidence>
<proteinExistence type="predicted"/>
<evidence type="ECO:0000259" key="6">
    <source>
        <dbReference type="Pfam" id="PF04357"/>
    </source>
</evidence>
<sequence length="1426" mass="149947">MAHDEPDMPDMEQTPETLLEAASEQPERGFLNRWARRLATGLMVVLAGLAALFVILDSAIGHRFVIDRIAQVTPGSGLRVRIGRIDGSLFGASTLRDVVLSDPQGRFMTVPEVELDWRPLSWLHHGLDIRTLVFRRGTLWRTPKMNPGDPNAPILPDFDIRIDRFALENLTVAKGVIGQRRHIDVSARADIRAGRAIVDVRGRLGGHDRLLVHLDSQPDRDRFELGGVYDAPRDGLLASLSGIRRDIHVRVAGRGHFADWHGFGWAQQDGRTLAGFLLDNRSGAYRLAGRVYPGDLVKGMAAQALGAGTGAGERHDPHVSLVYQGTFLANRAQGTAFAVSPVFRAMAQGGLDLAANRAQKVKIRAQVARPDALLGSQAKDIALGAVRLDGTLDGAFTDLSFAHVLTMESLRAGTYAAQGLRTEGTMRWNGHRLVVPLALTARQLRSGQATIDPYLPGARLAGDIVVDGKTISSDPLTLHLKGLDARMTLRGDLARGGYALAGPITARGLRVPNVGTLDGTAKILFKIGDALPWSVQANLAGRLHPSDNATLADLAGGDMHFAGSARMGGALPASVRKFTLTAPKLSLTMDGTLGRDGTGSVIGAGRSADYGAFSVDARMAHDGPHAQIVLDSPLPAAGIRDVRLGITPIPQGIGITVEGLSRLGTFNGSMGLFSGHGQPTRLQIQFLRVWQTDVTGGLELGAQGISGDLGLHGGGIDGTVHLAPQDGAQAVKALLLARNAKFGGDKPIAIGNAKLDVDGLFGQGNSTLNANLAAQGIAVGKIFVGRMAASATLVNGSGSVTASVAGRRGTQFALQGTAAYQDDRIIAYVAGNYAGRTVDMPRRLVLVRDSASVGKLARGWNLEPTQVTFGRGILIAQGHLGGGHTKLGLKVSRMPLSVLDIVFADLGLGGVGSGLIDFEDDGTGAPQGQMAIKVRNFSRSGLVLTSHPVDLYLVGKLDAATLQTRAVVKDQDAVRGRIQAAIADLPRGGTLSERLRGGRLEAQVRYSGPAESLWRLSGIEAFDFTGPLGAVAHVSGTLDAPVLTGAMAAKGLRLRSSLIGTDVQNVEATGSFDASHLALQRFSGTTANGGKVVGSGMIDLSDIATRGVGIDLRLAASNAQLIRRDDMTATVTGPLRVIKNETGGVIAGRVRIDQASWALGKASAAADLPTIPTREINAPADAAPPKAASAPWSFMIDAYAENRVAVRGMGLDSEWGADIQLRGTTAAPQITGTAEVVRGAYEFAGKRFDLSRGRIRFTGTVPIDPQLDIVATGDANGVNASITITGTAAHTSIAFSSTPSLPEEELLSRLLFGTSITQISAPEAVQLAAALASLRGGGGMDPINKVRSAIGLDRLRIVGADATTGRGTSIAVGKYLGRRFYMELVTDGRGYNATSIEFRMTRFLALLGTLSTMGNEQISVRASKDY</sequence>
<dbReference type="Pfam" id="PF04357">
    <property type="entry name" value="TamB"/>
    <property type="match status" value="1"/>
</dbReference>
<dbReference type="EMBL" id="BTFW01000001">
    <property type="protein sequence ID" value="GMM62022.1"/>
    <property type="molecule type" value="Genomic_DNA"/>
</dbReference>
<protein>
    <submittedName>
        <fullName evidence="7">Translocation/assembly module TamB domain-containing protein</fullName>
    </submittedName>
</protein>
<reference evidence="7 8" key="1">
    <citation type="submission" date="2023-06" db="EMBL/GenBank/DDBJ databases">
        <title>Draft genome sequence of Novosphingobium sp. strain IK01.</title>
        <authorList>
            <person name="Hatamoto M."/>
            <person name="Ikarashi T."/>
            <person name="Yamaguchi T."/>
        </authorList>
    </citation>
    <scope>NUCLEOTIDE SEQUENCE [LARGE SCALE GENOMIC DNA]</scope>
    <source>
        <strain evidence="7 8">IK01</strain>
    </source>
</reference>
<keyword evidence="2 5" id="KW-0812">Transmembrane</keyword>
<evidence type="ECO:0000256" key="2">
    <source>
        <dbReference type="ARBA" id="ARBA00022692"/>
    </source>
</evidence>
<keyword evidence="4 5" id="KW-0472">Membrane</keyword>
<evidence type="ECO:0000313" key="8">
    <source>
        <dbReference type="Proteomes" id="UP001187221"/>
    </source>
</evidence>